<dbReference type="Pfam" id="PF01288">
    <property type="entry name" value="HPPK"/>
    <property type="match status" value="1"/>
</dbReference>
<accession>E0UA02</accession>
<evidence type="ECO:0000313" key="21">
    <source>
        <dbReference type="Proteomes" id="UP000008206"/>
    </source>
</evidence>
<dbReference type="AlphaFoldDB" id="E0UA02"/>
<dbReference type="EMBL" id="CP002198">
    <property type="protein sequence ID" value="ADN16194.1"/>
    <property type="molecule type" value="Genomic_DNA"/>
</dbReference>
<dbReference type="GO" id="GO:0004049">
    <property type="term" value="F:anthranilate synthase activity"/>
    <property type="evidence" value="ECO:0007669"/>
    <property type="project" value="UniProtKB-EC"/>
</dbReference>
<evidence type="ECO:0000256" key="7">
    <source>
        <dbReference type="ARBA" id="ARBA00022679"/>
    </source>
</evidence>
<comment type="catalytic activity">
    <reaction evidence="16">
        <text>chorismate + L-glutamine = anthranilate + pyruvate + L-glutamate + H(+)</text>
        <dbReference type="Rhea" id="RHEA:21732"/>
        <dbReference type="ChEBI" id="CHEBI:15361"/>
        <dbReference type="ChEBI" id="CHEBI:15378"/>
        <dbReference type="ChEBI" id="CHEBI:16567"/>
        <dbReference type="ChEBI" id="CHEBI:29748"/>
        <dbReference type="ChEBI" id="CHEBI:29985"/>
        <dbReference type="ChEBI" id="CHEBI:58359"/>
        <dbReference type="EC" id="4.1.3.27"/>
    </reaction>
</comment>
<keyword evidence="21" id="KW-1185">Reference proteome</keyword>
<evidence type="ECO:0000256" key="4">
    <source>
        <dbReference type="ARBA" id="ARBA00011575"/>
    </source>
</evidence>
<evidence type="ECO:0000256" key="2">
    <source>
        <dbReference type="ARBA" id="ARBA00001946"/>
    </source>
</evidence>
<dbReference type="EC" id="2.7.6.3" evidence="5"/>
<evidence type="ECO:0000256" key="12">
    <source>
        <dbReference type="ARBA" id="ARBA00022842"/>
    </source>
</evidence>
<dbReference type="Gene3D" id="3.30.70.560">
    <property type="entry name" value="7,8-Dihydro-6-hydroxymethylpterin-pyrophosphokinase HPPK"/>
    <property type="match status" value="1"/>
</dbReference>
<comment type="pathway">
    <text evidence="3">Cofactor biosynthesis; tetrahydrofolate biosynthesis; 2-amino-4-hydroxy-6-hydroxymethyl-7,8-dihydropteridine diphosphate from 7,8-dihydroneopterin triphosphate: step 4/4.</text>
</comment>
<dbReference type="Pfam" id="PF04715">
    <property type="entry name" value="Anth_synt_I_N"/>
    <property type="match status" value="1"/>
</dbReference>
<evidence type="ECO:0000256" key="14">
    <source>
        <dbReference type="ARBA" id="ARBA00023239"/>
    </source>
</evidence>
<keyword evidence="7" id="KW-0808">Transferase</keyword>
<keyword evidence="13" id="KW-0289">Folate biosynthesis</keyword>
<dbReference type="NCBIfam" id="NF004610">
    <property type="entry name" value="PRK05940.1"/>
    <property type="match status" value="1"/>
</dbReference>
<proteinExistence type="predicted"/>
<dbReference type="PRINTS" id="PR00095">
    <property type="entry name" value="ANTSNTHASEI"/>
</dbReference>
<dbReference type="SUPFAM" id="SSF55083">
    <property type="entry name" value="6-hydroxymethyl-7,8-dihydropterin pyrophosphokinase, HPPK"/>
    <property type="match status" value="1"/>
</dbReference>
<dbReference type="InterPro" id="IPR005801">
    <property type="entry name" value="ADC_synthase"/>
</dbReference>
<keyword evidence="12" id="KW-0460">Magnesium</keyword>
<feature type="domain" description="Anthranilate synthase component I N-terminal" evidence="19">
    <location>
        <begin position="213"/>
        <end position="333"/>
    </location>
</feature>
<reference evidence="21" key="1">
    <citation type="journal article" date="2011" name="MBio">
        <title>Novel metabolic attributes of the genus Cyanothece, comprising a group of unicellular nitrogen-fixing Cyanobacteria.</title>
        <authorList>
            <person name="Bandyopadhyay A."/>
            <person name="Elvitigala T."/>
            <person name="Welsh E."/>
            <person name="Stockel J."/>
            <person name="Liberton M."/>
            <person name="Min H."/>
            <person name="Sherman L.A."/>
            <person name="Pakrasi H.B."/>
        </authorList>
    </citation>
    <scope>NUCLEOTIDE SEQUENCE [LARGE SCALE GENOMIC DNA]</scope>
    <source>
        <strain evidence="21">PCC 7822</strain>
    </source>
</reference>
<evidence type="ECO:0000256" key="13">
    <source>
        <dbReference type="ARBA" id="ARBA00022909"/>
    </source>
</evidence>
<dbReference type="GO" id="GO:0046872">
    <property type="term" value="F:metal ion binding"/>
    <property type="evidence" value="ECO:0007669"/>
    <property type="project" value="UniProtKB-KW"/>
</dbReference>
<comment type="cofactor">
    <cofactor evidence="2">
        <name>Mg(2+)</name>
        <dbReference type="ChEBI" id="CHEBI:18420"/>
    </cofactor>
</comment>
<keyword evidence="14" id="KW-0456">Lyase</keyword>
<evidence type="ECO:0000313" key="20">
    <source>
        <dbReference type="EMBL" id="ADN16194.1"/>
    </source>
</evidence>
<evidence type="ECO:0000256" key="10">
    <source>
        <dbReference type="ARBA" id="ARBA00022777"/>
    </source>
</evidence>
<dbReference type="InterPro" id="IPR000550">
    <property type="entry name" value="Hppk"/>
</dbReference>
<dbReference type="STRING" id="497965.Cyan7822_4276"/>
<dbReference type="InterPro" id="IPR015890">
    <property type="entry name" value="Chorismate_C"/>
</dbReference>
<dbReference type="HOGENOM" id="CLU_006493_7_1_3"/>
<dbReference type="GO" id="GO:0046654">
    <property type="term" value="P:tetrahydrofolate biosynthetic process"/>
    <property type="evidence" value="ECO:0007669"/>
    <property type="project" value="UniProtKB-UniPathway"/>
</dbReference>
<protein>
    <recommendedName>
        <fullName evidence="6">Anthranilate synthase component 1</fullName>
        <ecNumber evidence="5">2.7.6.3</ecNumber>
    </recommendedName>
</protein>
<dbReference type="OrthoDB" id="9803598at2"/>
<evidence type="ECO:0000256" key="15">
    <source>
        <dbReference type="ARBA" id="ARBA00025634"/>
    </source>
</evidence>
<evidence type="ECO:0000256" key="6">
    <source>
        <dbReference type="ARBA" id="ARBA00020653"/>
    </source>
</evidence>
<evidence type="ECO:0000259" key="18">
    <source>
        <dbReference type="Pfam" id="PF01288"/>
    </source>
</evidence>
<dbReference type="eggNOG" id="COG0801">
    <property type="taxonomic scope" value="Bacteria"/>
</dbReference>
<gene>
    <name evidence="20" type="ordered locus">Cyan7822_4276</name>
</gene>
<keyword evidence="10" id="KW-0418">Kinase</keyword>
<evidence type="ECO:0000259" key="17">
    <source>
        <dbReference type="Pfam" id="PF00425"/>
    </source>
</evidence>
<evidence type="ECO:0000256" key="5">
    <source>
        <dbReference type="ARBA" id="ARBA00013253"/>
    </source>
</evidence>
<keyword evidence="8" id="KW-0479">Metal-binding</keyword>
<dbReference type="PANTHER" id="PTHR11236">
    <property type="entry name" value="AMINOBENZOATE/ANTHRANILATE SYNTHASE"/>
    <property type="match status" value="1"/>
</dbReference>
<dbReference type="InterPro" id="IPR010118">
    <property type="entry name" value="Para-NH2Bz/anthranilate_synth"/>
</dbReference>
<comment type="function">
    <text evidence="15">Part of a heterotetrameric complex that catalyzes the two-step biosynthesis of anthranilate, an intermediate in the biosynthesis of L-tryptophan. In the first step, the glutamine-binding beta subunit (TrpG) of anthranilate synthase (AS) provides the glutamine amidotransferase activity which generates ammonia as a substrate that, along with chorismate, is used in the second step, catalyzed by the large alpha subunit of AS (TrpE) to produce anthranilate. In the absence of TrpG, TrpE can synthesize anthranilate directly from chorismate and high concentrations of ammonia.</text>
</comment>
<dbReference type="InterPro" id="IPR006805">
    <property type="entry name" value="Anth_synth_I_N"/>
</dbReference>
<dbReference type="Gene3D" id="3.60.120.10">
    <property type="entry name" value="Anthranilate synthase"/>
    <property type="match status" value="1"/>
</dbReference>
<dbReference type="KEGG" id="cyj:Cyan7822_4276"/>
<dbReference type="UniPathway" id="UPA00077">
    <property type="reaction ID" value="UER00155"/>
</dbReference>
<evidence type="ECO:0000256" key="11">
    <source>
        <dbReference type="ARBA" id="ARBA00022840"/>
    </source>
</evidence>
<dbReference type="PANTHER" id="PTHR11236:SF48">
    <property type="entry name" value="ISOCHORISMATE SYNTHASE MENF"/>
    <property type="match status" value="1"/>
</dbReference>
<evidence type="ECO:0000256" key="16">
    <source>
        <dbReference type="ARBA" id="ARBA00047683"/>
    </source>
</evidence>
<feature type="domain" description="Chorismate-utilising enzyme C-terminal" evidence="17">
    <location>
        <begin position="376"/>
        <end position="635"/>
    </location>
</feature>
<evidence type="ECO:0000256" key="1">
    <source>
        <dbReference type="ARBA" id="ARBA00000198"/>
    </source>
</evidence>
<dbReference type="InterPro" id="IPR019999">
    <property type="entry name" value="Anth_synth_I-like"/>
</dbReference>
<dbReference type="SUPFAM" id="SSF56322">
    <property type="entry name" value="ADC synthase"/>
    <property type="match status" value="1"/>
</dbReference>
<dbReference type="GO" id="GO:0016301">
    <property type="term" value="F:kinase activity"/>
    <property type="evidence" value="ECO:0007669"/>
    <property type="project" value="UniProtKB-KW"/>
</dbReference>
<sequence length="654" mass="73533">MYLAVIAFGSNDNAKSNLVKGLKTLAQKVRILALSPVYENPAIGHHTSPPYLNGACLIETNLPPLKLYEQVLRPTEDELGRIRAKSGKAKCSIDLDLVLYEQEILQLPKLQLPAPDILRYAYVAVPLSFLVPDWIHPLTQETMAQIGNRFSQEKASFYHHTEVNAAIASEIFTPTSSTRQPLYWQKLPLNKRSGSQVFETLFLHPQDKIHKIATLLESPGNSNSSQLARYSICAGSPRVINGQPQVWTPAVGDILPFLRRLLDSAHHNTSLPAIVPPELPFSGGWLGWLGYDLATEIEQLPEYKADPLPFPIAYWYEPDSFAVLDHQQQILWLAASDSPQLEVMEKRLEKAAQKIEDPRLNLCSTHPVTPIFQMNQQEYIAAVQKAKKYIQAGDIFQANLSLRFEAHTVFDSWSIYRALQKINPSPFASYWQTPWGAMISCSPERLIQRTGQQVQTRPIAGTRARGVTPTEDEQLAEELIANIKERAEHIMLVDLERNDLGRVCQWGTVKVDELLTIERYSHVMHLVSNVVGTLHPNSDTVDLIRGVFPGGTITGCPKVRCMEIIEELEPVKRNLFYGSCGYLDWRGNLDLNILIRTLLYSDLKDCSGAIVWGQVGAGIVADSDPEKEWYESLHKAQAQLNALNLAEIFYHSTF</sequence>
<comment type="catalytic activity">
    <reaction evidence="1">
        <text>6-hydroxymethyl-7,8-dihydropterin + ATP = (7,8-dihydropterin-6-yl)methyl diphosphate + AMP + H(+)</text>
        <dbReference type="Rhea" id="RHEA:11412"/>
        <dbReference type="ChEBI" id="CHEBI:15378"/>
        <dbReference type="ChEBI" id="CHEBI:30616"/>
        <dbReference type="ChEBI" id="CHEBI:44841"/>
        <dbReference type="ChEBI" id="CHEBI:72950"/>
        <dbReference type="ChEBI" id="CHEBI:456215"/>
        <dbReference type="EC" id="2.7.6.3"/>
    </reaction>
</comment>
<keyword evidence="11" id="KW-0067">ATP-binding</keyword>
<dbReference type="GO" id="GO:0046656">
    <property type="term" value="P:folic acid biosynthetic process"/>
    <property type="evidence" value="ECO:0007669"/>
    <property type="project" value="UniProtKB-KW"/>
</dbReference>
<feature type="domain" description="7,8-dihydro-6-hydroxymethylpterin-pyrophosphokinase" evidence="18">
    <location>
        <begin position="5"/>
        <end position="130"/>
    </location>
</feature>
<evidence type="ECO:0000256" key="8">
    <source>
        <dbReference type="ARBA" id="ARBA00022723"/>
    </source>
</evidence>
<dbReference type="GO" id="GO:0000162">
    <property type="term" value="P:L-tryptophan biosynthetic process"/>
    <property type="evidence" value="ECO:0007669"/>
    <property type="project" value="TreeGrafter"/>
</dbReference>
<comment type="subunit">
    <text evidence="4">Heterotetramer consisting of two non-identical subunits: a beta subunit (TrpG) and a large alpha subunit (TrpE).</text>
</comment>
<keyword evidence="9" id="KW-0547">Nucleotide-binding</keyword>
<dbReference type="NCBIfam" id="TIGR01498">
    <property type="entry name" value="folK"/>
    <property type="match status" value="1"/>
</dbReference>
<organism evidence="20 21">
    <name type="scientific">Gloeothece verrucosa (strain PCC 7822)</name>
    <name type="common">Cyanothece sp. (strain PCC 7822)</name>
    <dbReference type="NCBI Taxonomy" id="497965"/>
    <lineage>
        <taxon>Bacteria</taxon>
        <taxon>Bacillati</taxon>
        <taxon>Cyanobacteriota</taxon>
        <taxon>Cyanophyceae</taxon>
        <taxon>Oscillatoriophycideae</taxon>
        <taxon>Chroococcales</taxon>
        <taxon>Aphanothecaceae</taxon>
        <taxon>Gloeothece</taxon>
        <taxon>Gloeothece verrucosa</taxon>
    </lineage>
</organism>
<dbReference type="eggNOG" id="COG0147">
    <property type="taxonomic scope" value="Bacteria"/>
</dbReference>
<evidence type="ECO:0000256" key="9">
    <source>
        <dbReference type="ARBA" id="ARBA00022741"/>
    </source>
</evidence>
<dbReference type="NCBIfam" id="TIGR01824">
    <property type="entry name" value="PabB-clade2"/>
    <property type="match status" value="1"/>
</dbReference>
<evidence type="ECO:0000256" key="3">
    <source>
        <dbReference type="ARBA" id="ARBA00005051"/>
    </source>
</evidence>
<name>E0UA02_GLOV7</name>
<dbReference type="Proteomes" id="UP000008206">
    <property type="component" value="Chromosome"/>
</dbReference>
<evidence type="ECO:0000259" key="19">
    <source>
        <dbReference type="Pfam" id="PF04715"/>
    </source>
</evidence>
<dbReference type="Pfam" id="PF00425">
    <property type="entry name" value="Chorismate_bind"/>
    <property type="match status" value="1"/>
</dbReference>
<dbReference type="GO" id="GO:0005524">
    <property type="term" value="F:ATP binding"/>
    <property type="evidence" value="ECO:0007669"/>
    <property type="project" value="UniProtKB-KW"/>
</dbReference>
<dbReference type="InterPro" id="IPR035907">
    <property type="entry name" value="Hppk_sf"/>
</dbReference>
<dbReference type="GO" id="GO:0003848">
    <property type="term" value="F:2-amino-4-hydroxy-6-hydroxymethyldihydropteridine diphosphokinase activity"/>
    <property type="evidence" value="ECO:0007669"/>
    <property type="project" value="UniProtKB-EC"/>
</dbReference>